<gene>
    <name evidence="1" type="ORF">HPBE_LOCUS4807</name>
</gene>
<dbReference type="WBParaSite" id="HPBE_0000480601-mRNA-1">
    <property type="protein sequence ID" value="HPBE_0000480601-mRNA-1"/>
    <property type="gene ID" value="HPBE_0000480601"/>
</dbReference>
<sequence length="84" mass="9576">MTAKLSGTNVLLGKISYDITRPSEGEPNFAFMSKEKVARIRKLRRDNMTRFALDMENELFAGDREELKKAVGKRIQSADEVELI</sequence>
<protein>
    <submittedName>
        <fullName evidence="3">VbhA domain-containing protein</fullName>
    </submittedName>
</protein>
<reference evidence="3" key="2">
    <citation type="submission" date="2019-09" db="UniProtKB">
        <authorList>
            <consortium name="WormBaseParasite"/>
        </authorList>
    </citation>
    <scope>IDENTIFICATION</scope>
</reference>
<dbReference type="Proteomes" id="UP000050761">
    <property type="component" value="Unassembled WGS sequence"/>
</dbReference>
<name>A0A183FEJ5_HELPZ</name>
<keyword evidence="2" id="KW-1185">Reference proteome</keyword>
<reference evidence="1 2" key="1">
    <citation type="submission" date="2018-11" db="EMBL/GenBank/DDBJ databases">
        <authorList>
            <consortium name="Pathogen Informatics"/>
        </authorList>
    </citation>
    <scope>NUCLEOTIDE SEQUENCE [LARGE SCALE GENOMIC DNA]</scope>
</reference>
<organism evidence="2 3">
    <name type="scientific">Heligmosomoides polygyrus</name>
    <name type="common">Parasitic roundworm</name>
    <dbReference type="NCBI Taxonomy" id="6339"/>
    <lineage>
        <taxon>Eukaryota</taxon>
        <taxon>Metazoa</taxon>
        <taxon>Ecdysozoa</taxon>
        <taxon>Nematoda</taxon>
        <taxon>Chromadorea</taxon>
        <taxon>Rhabditida</taxon>
        <taxon>Rhabditina</taxon>
        <taxon>Rhabditomorpha</taxon>
        <taxon>Strongyloidea</taxon>
        <taxon>Heligmosomidae</taxon>
        <taxon>Heligmosomoides</taxon>
    </lineage>
</organism>
<evidence type="ECO:0000313" key="3">
    <source>
        <dbReference type="WBParaSite" id="HPBE_0000480601-mRNA-1"/>
    </source>
</evidence>
<evidence type="ECO:0000313" key="1">
    <source>
        <dbReference type="EMBL" id="VDO62436.1"/>
    </source>
</evidence>
<accession>A0A3P7WNY8</accession>
<accession>A0A183FEJ5</accession>
<dbReference type="AlphaFoldDB" id="A0A183FEJ5"/>
<evidence type="ECO:0000313" key="2">
    <source>
        <dbReference type="Proteomes" id="UP000050761"/>
    </source>
</evidence>
<proteinExistence type="predicted"/>
<dbReference type="EMBL" id="UZAH01025367">
    <property type="protein sequence ID" value="VDO62436.1"/>
    <property type="molecule type" value="Genomic_DNA"/>
</dbReference>
<dbReference type="OrthoDB" id="5867080at2759"/>